<keyword evidence="1" id="KW-1185">Reference proteome</keyword>
<accession>A0A7E4ZX08</accession>
<reference evidence="1" key="1">
    <citation type="journal article" date="2013" name="Genetics">
        <title>The draft genome and transcriptome of Panagrellus redivivus are shaped by the harsh demands of a free-living lifestyle.</title>
        <authorList>
            <person name="Srinivasan J."/>
            <person name="Dillman A.R."/>
            <person name="Macchietto M.G."/>
            <person name="Heikkinen L."/>
            <person name="Lakso M."/>
            <person name="Fracchia K.M."/>
            <person name="Antoshechkin I."/>
            <person name="Mortazavi A."/>
            <person name="Wong G."/>
            <person name="Sternberg P.W."/>
        </authorList>
    </citation>
    <scope>NUCLEOTIDE SEQUENCE [LARGE SCALE GENOMIC DNA]</scope>
    <source>
        <strain evidence="1">MT8872</strain>
    </source>
</reference>
<dbReference type="Proteomes" id="UP000492821">
    <property type="component" value="Unassembled WGS sequence"/>
</dbReference>
<evidence type="ECO:0000313" key="1">
    <source>
        <dbReference type="Proteomes" id="UP000492821"/>
    </source>
</evidence>
<proteinExistence type="predicted"/>
<name>A0A7E4ZX08_PANRE</name>
<protein>
    <submittedName>
        <fullName evidence="2">Ras-GAP domain-containing protein</fullName>
    </submittedName>
</protein>
<sequence length="127" mass="14602">MTTLRKLFLNATEEGRSVSVVTTLLQLIKLLDINATWQFSKFRPSMRSIQSEKPDKFEEKGIFQDESVDVIQCPPNLINEAFGARRERIPMFQELLDLQITVDEIIQCTTTTFSVSLKALFMAETRL</sequence>
<dbReference type="WBParaSite" id="Pan_g22433.t1">
    <property type="protein sequence ID" value="Pan_g22433.t1"/>
    <property type="gene ID" value="Pan_g22433"/>
</dbReference>
<evidence type="ECO:0000313" key="2">
    <source>
        <dbReference type="WBParaSite" id="Pan_g22433.t1"/>
    </source>
</evidence>
<reference evidence="2" key="2">
    <citation type="submission" date="2020-10" db="UniProtKB">
        <authorList>
            <consortium name="WormBaseParasite"/>
        </authorList>
    </citation>
    <scope>IDENTIFICATION</scope>
</reference>
<organism evidence="1 2">
    <name type="scientific">Panagrellus redivivus</name>
    <name type="common">Microworm</name>
    <dbReference type="NCBI Taxonomy" id="6233"/>
    <lineage>
        <taxon>Eukaryota</taxon>
        <taxon>Metazoa</taxon>
        <taxon>Ecdysozoa</taxon>
        <taxon>Nematoda</taxon>
        <taxon>Chromadorea</taxon>
        <taxon>Rhabditida</taxon>
        <taxon>Tylenchina</taxon>
        <taxon>Panagrolaimomorpha</taxon>
        <taxon>Panagrolaimoidea</taxon>
        <taxon>Panagrolaimidae</taxon>
        <taxon>Panagrellus</taxon>
    </lineage>
</organism>
<dbReference type="AlphaFoldDB" id="A0A7E4ZX08"/>